<comment type="similarity">
    <text evidence="3">Belongs to the translin family.</text>
</comment>
<proteinExistence type="inferred from homology"/>
<gene>
    <name evidence="7" type="ORF">NAEGRDRAFT_81596</name>
</gene>
<evidence type="ECO:0000256" key="3">
    <source>
        <dbReference type="ARBA" id="ARBA00005902"/>
    </source>
</evidence>
<dbReference type="Pfam" id="PF01997">
    <property type="entry name" value="Translin"/>
    <property type="match status" value="1"/>
</dbReference>
<keyword evidence="4" id="KW-0963">Cytoplasm</keyword>
<evidence type="ECO:0000256" key="4">
    <source>
        <dbReference type="ARBA" id="ARBA00022490"/>
    </source>
</evidence>
<dbReference type="RefSeq" id="XP_002671172.1">
    <property type="nucleotide sequence ID" value="XM_002671126.1"/>
</dbReference>
<dbReference type="InParanoid" id="D2VXF3"/>
<dbReference type="Proteomes" id="UP000006671">
    <property type="component" value="Unassembled WGS sequence"/>
</dbReference>
<dbReference type="OrthoDB" id="31005at2759"/>
<dbReference type="CDD" id="cd14820">
    <property type="entry name" value="TRAX"/>
    <property type="match status" value="1"/>
</dbReference>
<dbReference type="InterPro" id="IPR016069">
    <property type="entry name" value="Translin_C"/>
</dbReference>
<keyword evidence="8" id="KW-1185">Reference proteome</keyword>
<dbReference type="eggNOG" id="KOG3066">
    <property type="taxonomic scope" value="Eukaryota"/>
</dbReference>
<name>D2VXF3_NAEGR</name>
<dbReference type="STRING" id="5762.D2VXF3"/>
<feature type="compositionally biased region" description="Polar residues" evidence="6">
    <location>
        <begin position="15"/>
        <end position="26"/>
    </location>
</feature>
<dbReference type="FunCoup" id="D2VXF3">
    <property type="interactions" value="385"/>
</dbReference>
<dbReference type="GeneID" id="8858272"/>
<dbReference type="AlphaFoldDB" id="D2VXF3"/>
<evidence type="ECO:0000256" key="6">
    <source>
        <dbReference type="SAM" id="MobiDB-lite"/>
    </source>
</evidence>
<dbReference type="SUPFAM" id="SSF74784">
    <property type="entry name" value="Translin"/>
    <property type="match status" value="1"/>
</dbReference>
<evidence type="ECO:0000313" key="8">
    <source>
        <dbReference type="Proteomes" id="UP000006671"/>
    </source>
</evidence>
<comment type="subcellular location">
    <subcellularLocation>
        <location evidence="2">Cytoplasm</location>
    </subcellularLocation>
    <subcellularLocation>
        <location evidence="1">Nucleus</location>
    </subcellularLocation>
</comment>
<evidence type="ECO:0000256" key="1">
    <source>
        <dbReference type="ARBA" id="ARBA00004123"/>
    </source>
</evidence>
<dbReference type="EMBL" id="GG738907">
    <property type="protein sequence ID" value="EFC38428.1"/>
    <property type="molecule type" value="Genomic_DNA"/>
</dbReference>
<dbReference type="GO" id="GO:0005634">
    <property type="term" value="C:nucleus"/>
    <property type="evidence" value="ECO:0007669"/>
    <property type="project" value="UniProtKB-SubCell"/>
</dbReference>
<evidence type="ECO:0000313" key="7">
    <source>
        <dbReference type="EMBL" id="EFC38428.1"/>
    </source>
</evidence>
<dbReference type="InterPro" id="IPR036081">
    <property type="entry name" value="Translin_sf"/>
</dbReference>
<feature type="region of interest" description="Disordered" evidence="6">
    <location>
        <begin position="1"/>
        <end position="74"/>
    </location>
</feature>
<dbReference type="Gene3D" id="1.20.58.200">
    <property type="entry name" value="Translin, domain 2"/>
    <property type="match status" value="1"/>
</dbReference>
<dbReference type="PANTHER" id="PTHR10741">
    <property type="entry name" value="TRANSLIN AND TRANSLIN ASSOCIATED PROTEIN X"/>
    <property type="match status" value="1"/>
</dbReference>
<evidence type="ECO:0000256" key="5">
    <source>
        <dbReference type="ARBA" id="ARBA00023242"/>
    </source>
</evidence>
<organism evidence="8">
    <name type="scientific">Naegleria gruberi</name>
    <name type="common">Amoeba</name>
    <dbReference type="NCBI Taxonomy" id="5762"/>
    <lineage>
        <taxon>Eukaryota</taxon>
        <taxon>Discoba</taxon>
        <taxon>Heterolobosea</taxon>
        <taxon>Tetramitia</taxon>
        <taxon>Eutetramitia</taxon>
        <taxon>Vahlkampfiidae</taxon>
        <taxon>Naegleria</taxon>
    </lineage>
</organism>
<dbReference type="VEuPathDB" id="AmoebaDB:NAEGRDRAFT_81596"/>
<protein>
    <submittedName>
        <fullName evidence="7">Predicted protein</fullName>
    </submittedName>
</protein>
<feature type="compositionally biased region" description="Low complexity" evidence="6">
    <location>
        <begin position="39"/>
        <end position="48"/>
    </location>
</feature>
<keyword evidence="5" id="KW-0539">Nucleus</keyword>
<dbReference type="InterPro" id="IPR002848">
    <property type="entry name" value="Translin_fam"/>
</dbReference>
<dbReference type="GO" id="GO:0005737">
    <property type="term" value="C:cytoplasm"/>
    <property type="evidence" value="ECO:0007669"/>
    <property type="project" value="UniProtKB-SubCell"/>
</dbReference>
<dbReference type="InterPro" id="IPR016068">
    <property type="entry name" value="Translin_N"/>
</dbReference>
<accession>D2VXF3</accession>
<dbReference type="KEGG" id="ngr:NAEGRDRAFT_81596"/>
<evidence type="ECO:0000256" key="2">
    <source>
        <dbReference type="ARBA" id="ARBA00004496"/>
    </source>
</evidence>
<reference evidence="7 8" key="1">
    <citation type="journal article" date="2010" name="Cell">
        <title>The genome of Naegleria gruberi illuminates early eukaryotic versatility.</title>
        <authorList>
            <person name="Fritz-Laylin L.K."/>
            <person name="Prochnik S.E."/>
            <person name="Ginger M.L."/>
            <person name="Dacks J.B."/>
            <person name="Carpenter M.L."/>
            <person name="Field M.C."/>
            <person name="Kuo A."/>
            <person name="Paredez A."/>
            <person name="Chapman J."/>
            <person name="Pham J."/>
            <person name="Shu S."/>
            <person name="Neupane R."/>
            <person name="Cipriano M."/>
            <person name="Mancuso J."/>
            <person name="Tu H."/>
            <person name="Salamov A."/>
            <person name="Lindquist E."/>
            <person name="Shapiro H."/>
            <person name="Lucas S."/>
            <person name="Grigoriev I.V."/>
            <person name="Cande W.Z."/>
            <person name="Fulton C."/>
            <person name="Rokhsar D.S."/>
            <person name="Dawson S.C."/>
        </authorList>
    </citation>
    <scope>NUCLEOTIDE SEQUENCE [LARGE SCALE GENOMIC DNA]</scope>
    <source>
        <strain evidence="7 8">NEG-M</strain>
    </source>
</reference>
<dbReference type="Gene3D" id="1.20.58.190">
    <property type="entry name" value="Translin, domain 1"/>
    <property type="match status" value="1"/>
</dbReference>
<feature type="compositionally biased region" description="Gly residues" evidence="6">
    <location>
        <begin position="49"/>
        <end position="64"/>
    </location>
</feature>
<dbReference type="OMA" id="DTCMETC"/>
<dbReference type="GO" id="GO:0043565">
    <property type="term" value="F:sequence-specific DNA binding"/>
    <property type="evidence" value="ECO:0007669"/>
    <property type="project" value="InterPro"/>
</dbReference>
<sequence length="302" mass="34914">MKRSHEGEIPPLDVSATTSDATPKTNDMTDESPRSTTSEGGYRENYNNRGGGGYRGRGRGGGGYRSNQPKKPRQYKHAVEKLFDDYSNSLDDSNNRKERIYKATRDVTIEAKQIIFNLHRYDPKQGNKEEILKEAKEKIDSIVNEHLSIVKKEIDEKFSEYFWKYARSYSFGLQELIEAISFYYYIKDGSLVTCENIEKDTNFPVSRLDYLLGISDLTGELMRFATNHFTVETIPPSVKDFMSELFSHFQNLLVTCKGLSPYEEKDLKNKIEIMETSLSKVEKLCYNITLQKNDKYVNYKLI</sequence>